<dbReference type="PANTHER" id="PTHR11802:SF190">
    <property type="entry name" value="PHEROMONE-PROCESSING CARBOXYPEPTIDASE KEX1"/>
    <property type="match status" value="1"/>
</dbReference>
<evidence type="ECO:0000256" key="1">
    <source>
        <dbReference type="ARBA" id="ARBA00001003"/>
    </source>
</evidence>
<evidence type="ECO:0000256" key="6">
    <source>
        <dbReference type="ARBA" id="ARBA00022729"/>
    </source>
</evidence>
<dbReference type="Pfam" id="PF00450">
    <property type="entry name" value="Peptidase_S10"/>
    <property type="match status" value="1"/>
</dbReference>
<dbReference type="GO" id="GO:0004185">
    <property type="term" value="F:serine-type carboxypeptidase activity"/>
    <property type="evidence" value="ECO:0007669"/>
    <property type="project" value="UniProtKB-EC"/>
</dbReference>
<keyword evidence="8" id="KW-0333">Golgi apparatus</keyword>
<evidence type="ECO:0000256" key="13">
    <source>
        <dbReference type="ARBA" id="ARBA00042717"/>
    </source>
</evidence>
<keyword evidence="7" id="KW-1133">Transmembrane helix</keyword>
<dbReference type="InterPro" id="IPR001563">
    <property type="entry name" value="Peptidase_S10"/>
</dbReference>
<keyword evidence="6" id="KW-0732">Signal</keyword>
<evidence type="ECO:0000313" key="14">
    <source>
        <dbReference type="EMBL" id="CAD9827991.1"/>
    </source>
</evidence>
<dbReference type="EMBL" id="HBHQ01029230">
    <property type="protein sequence ID" value="CAD9827991.1"/>
    <property type="molecule type" value="Transcribed_RNA"/>
</dbReference>
<keyword evidence="9" id="KW-0472">Membrane</keyword>
<accession>A0A7S2UUM9</accession>
<evidence type="ECO:0000256" key="2">
    <source>
        <dbReference type="ARBA" id="ARBA00004393"/>
    </source>
</evidence>
<dbReference type="InterPro" id="IPR029058">
    <property type="entry name" value="AB_hydrolase_fold"/>
</dbReference>
<dbReference type="AlphaFoldDB" id="A0A7S2UUM9"/>
<organism evidence="14">
    <name type="scientific">Attheya septentrionalis</name>
    <dbReference type="NCBI Taxonomy" id="420275"/>
    <lineage>
        <taxon>Eukaryota</taxon>
        <taxon>Sar</taxon>
        <taxon>Stramenopiles</taxon>
        <taxon>Ochrophyta</taxon>
        <taxon>Bacillariophyta</taxon>
        <taxon>Coscinodiscophyceae</taxon>
        <taxon>Chaetocerotophycidae</taxon>
        <taxon>Chaetocerotales</taxon>
        <taxon>Attheyaceae</taxon>
        <taxon>Attheya</taxon>
    </lineage>
</organism>
<comment type="similarity">
    <text evidence="3">Belongs to the peptidase S10 family.</text>
</comment>
<sequence>MYVPSIARYIHRKNKKGKEPPIKLAGIGLGNGWIDASIQGPAMIDYAWWHGLINTSTKINLQNEWKNCETHHAQQPSPFHPFTTPDECGIMQAILEAAGSNSKLVSPGSGPNTYDVTTWDPYDDIASTKGYTLFDFFNDERVQKAIHAPTHMNNNTHTEWRLCIPGEGRRRRMFFTDSNNKLLLDDDRPITVVPYIAELLDSDAGIRVLVYNGDRDMSCCAQGSELALNGMEWILRLELGRQQSRSLDSRRPACGLCQSGERFRVCGGLQQRSFSSYESTRPCVGSDREICSEPTV</sequence>
<dbReference type="PANTHER" id="PTHR11802">
    <property type="entry name" value="SERINE PROTEASE FAMILY S10 SERINE CARBOXYPEPTIDASE"/>
    <property type="match status" value="1"/>
</dbReference>
<keyword evidence="5" id="KW-0053">Apoptosis</keyword>
<evidence type="ECO:0000256" key="9">
    <source>
        <dbReference type="ARBA" id="ARBA00023136"/>
    </source>
</evidence>
<dbReference type="SUPFAM" id="SSF53474">
    <property type="entry name" value="alpha/beta-Hydrolases"/>
    <property type="match status" value="1"/>
</dbReference>
<evidence type="ECO:0000256" key="3">
    <source>
        <dbReference type="ARBA" id="ARBA00009431"/>
    </source>
</evidence>
<dbReference type="GO" id="GO:0005794">
    <property type="term" value="C:Golgi apparatus"/>
    <property type="evidence" value="ECO:0007669"/>
    <property type="project" value="UniProtKB-SubCell"/>
</dbReference>
<evidence type="ECO:0000256" key="4">
    <source>
        <dbReference type="ARBA" id="ARBA00022692"/>
    </source>
</evidence>
<evidence type="ECO:0000256" key="7">
    <source>
        <dbReference type="ARBA" id="ARBA00022989"/>
    </source>
</evidence>
<gene>
    <name evidence="14" type="ORF">ASEP1449_LOCUS19826</name>
</gene>
<dbReference type="GO" id="GO:0006508">
    <property type="term" value="P:proteolysis"/>
    <property type="evidence" value="ECO:0007669"/>
    <property type="project" value="InterPro"/>
</dbReference>
<comment type="catalytic activity">
    <reaction evidence="1">
        <text>Preferential release of a C-terminal arginine or lysine residue.</text>
        <dbReference type="EC" id="3.4.16.6"/>
    </reaction>
</comment>
<evidence type="ECO:0000256" key="10">
    <source>
        <dbReference type="ARBA" id="ARBA00038895"/>
    </source>
</evidence>
<evidence type="ECO:0000256" key="5">
    <source>
        <dbReference type="ARBA" id="ARBA00022703"/>
    </source>
</evidence>
<evidence type="ECO:0000256" key="12">
    <source>
        <dbReference type="ARBA" id="ARBA00040628"/>
    </source>
</evidence>
<evidence type="ECO:0000256" key="8">
    <source>
        <dbReference type="ARBA" id="ARBA00023034"/>
    </source>
</evidence>
<reference evidence="14" key="1">
    <citation type="submission" date="2021-01" db="EMBL/GenBank/DDBJ databases">
        <authorList>
            <person name="Corre E."/>
            <person name="Pelletier E."/>
            <person name="Niang G."/>
            <person name="Scheremetjew M."/>
            <person name="Finn R."/>
            <person name="Kale V."/>
            <person name="Holt S."/>
            <person name="Cochrane G."/>
            <person name="Meng A."/>
            <person name="Brown T."/>
            <person name="Cohen L."/>
        </authorList>
    </citation>
    <scope>NUCLEOTIDE SEQUENCE</scope>
    <source>
        <strain evidence="14">CCMP2084</strain>
    </source>
</reference>
<dbReference type="Gene3D" id="3.40.50.1820">
    <property type="entry name" value="alpha/beta hydrolase"/>
    <property type="match status" value="1"/>
</dbReference>
<dbReference type="EC" id="3.4.16.6" evidence="10"/>
<proteinExistence type="inferred from homology"/>
<keyword evidence="4" id="KW-0812">Transmembrane</keyword>
<comment type="subcellular location">
    <subcellularLocation>
        <location evidence="2">Golgi apparatus</location>
        <location evidence="2">trans-Golgi network membrane</location>
        <topology evidence="2">Single-pass type I membrane protein</topology>
    </subcellularLocation>
</comment>
<name>A0A7S2UUM9_9STRA</name>
<protein>
    <recommendedName>
        <fullName evidence="12">Pheromone-processing carboxypeptidase KEX1</fullName>
        <ecNumber evidence="10">3.4.16.6</ecNumber>
    </recommendedName>
    <alternativeName>
        <fullName evidence="13">Carboxypeptidase D</fullName>
    </alternativeName>
    <alternativeName>
        <fullName evidence="11">Pheromone-processing carboxypeptidase kex1</fullName>
    </alternativeName>
</protein>
<evidence type="ECO:0000256" key="11">
    <source>
        <dbReference type="ARBA" id="ARBA00040403"/>
    </source>
</evidence>